<dbReference type="PROSITE" id="PS50111">
    <property type="entry name" value="CHEMOTAXIS_TRANSDUC_2"/>
    <property type="match status" value="1"/>
</dbReference>
<evidence type="ECO:0000313" key="8">
    <source>
        <dbReference type="EMBL" id="MCZ2722042.1"/>
    </source>
</evidence>
<comment type="similarity">
    <text evidence="3">Belongs to the methyl-accepting chemotaxis (MCP) protein family.</text>
</comment>
<comment type="subcellular location">
    <subcellularLocation>
        <location evidence="1">Membrane</location>
    </subcellularLocation>
</comment>
<evidence type="ECO:0000256" key="3">
    <source>
        <dbReference type="ARBA" id="ARBA00029447"/>
    </source>
</evidence>
<proteinExistence type="inferred from homology"/>
<feature type="domain" description="HAMP" evidence="7">
    <location>
        <begin position="295"/>
        <end position="349"/>
    </location>
</feature>
<evidence type="ECO:0000256" key="5">
    <source>
        <dbReference type="SAM" id="Phobius"/>
    </source>
</evidence>
<gene>
    <name evidence="8" type="ORF">O1D97_10345</name>
</gene>
<dbReference type="PANTHER" id="PTHR32089">
    <property type="entry name" value="METHYL-ACCEPTING CHEMOTAXIS PROTEIN MCPB"/>
    <property type="match status" value="1"/>
</dbReference>
<dbReference type="InterPro" id="IPR004089">
    <property type="entry name" value="MCPsignal_dom"/>
</dbReference>
<evidence type="ECO:0000313" key="9">
    <source>
        <dbReference type="Proteomes" id="UP001149719"/>
    </source>
</evidence>
<dbReference type="Pfam" id="PF00015">
    <property type="entry name" value="MCPsignal"/>
    <property type="match status" value="1"/>
</dbReference>
<dbReference type="Gene3D" id="6.10.340.10">
    <property type="match status" value="1"/>
</dbReference>
<name>A0ABT4JVG3_9GAMM</name>
<dbReference type="Pfam" id="PF00672">
    <property type="entry name" value="HAMP"/>
    <property type="match status" value="1"/>
</dbReference>
<dbReference type="SUPFAM" id="SSF58104">
    <property type="entry name" value="Methyl-accepting chemotaxis protein (MCP) signaling domain"/>
    <property type="match status" value="1"/>
</dbReference>
<dbReference type="InterPro" id="IPR003660">
    <property type="entry name" value="HAMP_dom"/>
</dbReference>
<organism evidence="8 9">
    <name type="scientific">Marinomonas phaeophyticola</name>
    <dbReference type="NCBI Taxonomy" id="3004091"/>
    <lineage>
        <taxon>Bacteria</taxon>
        <taxon>Pseudomonadati</taxon>
        <taxon>Pseudomonadota</taxon>
        <taxon>Gammaproteobacteria</taxon>
        <taxon>Oceanospirillales</taxon>
        <taxon>Oceanospirillaceae</taxon>
        <taxon>Marinomonas</taxon>
    </lineage>
</organism>
<reference evidence="8" key="1">
    <citation type="submission" date="2022-12" db="EMBL/GenBank/DDBJ databases">
        <title>Marinomonas 15G1-11 sp. nov, isolated from marine algae.</title>
        <authorList>
            <person name="Butt M."/>
            <person name="Choi D.G."/>
            <person name="Kim J.M."/>
            <person name="Lee J.K."/>
            <person name="Baek J.H."/>
            <person name="Jeon C.O."/>
        </authorList>
    </citation>
    <scope>NUCLEOTIDE SEQUENCE</scope>
    <source>
        <strain evidence="8">15G1-11</strain>
    </source>
</reference>
<keyword evidence="5" id="KW-0472">Membrane</keyword>
<feature type="transmembrane region" description="Helical" evidence="5">
    <location>
        <begin position="273"/>
        <end position="297"/>
    </location>
</feature>
<accession>A0ABT4JVG3</accession>
<keyword evidence="5" id="KW-0812">Transmembrane</keyword>
<dbReference type="PANTHER" id="PTHR32089:SF112">
    <property type="entry name" value="LYSOZYME-LIKE PROTEIN-RELATED"/>
    <property type="match status" value="1"/>
</dbReference>
<dbReference type="SMART" id="SM00304">
    <property type="entry name" value="HAMP"/>
    <property type="match status" value="2"/>
</dbReference>
<evidence type="ECO:0000256" key="1">
    <source>
        <dbReference type="ARBA" id="ARBA00004370"/>
    </source>
</evidence>
<dbReference type="RefSeq" id="WP_269125336.1">
    <property type="nucleotide sequence ID" value="NZ_JAPUBN010000015.1"/>
</dbReference>
<dbReference type="Gene3D" id="1.10.287.950">
    <property type="entry name" value="Methyl-accepting chemotaxis protein"/>
    <property type="match status" value="1"/>
</dbReference>
<evidence type="ECO:0000259" key="6">
    <source>
        <dbReference type="PROSITE" id="PS50111"/>
    </source>
</evidence>
<keyword evidence="2 4" id="KW-0807">Transducer</keyword>
<keyword evidence="9" id="KW-1185">Reference proteome</keyword>
<dbReference type="CDD" id="cd06225">
    <property type="entry name" value="HAMP"/>
    <property type="match status" value="1"/>
</dbReference>
<evidence type="ECO:0000256" key="2">
    <source>
        <dbReference type="ARBA" id="ARBA00023224"/>
    </source>
</evidence>
<dbReference type="Proteomes" id="UP001149719">
    <property type="component" value="Unassembled WGS sequence"/>
</dbReference>
<dbReference type="EMBL" id="JAPUBN010000015">
    <property type="protein sequence ID" value="MCZ2722042.1"/>
    <property type="molecule type" value="Genomic_DNA"/>
</dbReference>
<protein>
    <submittedName>
        <fullName evidence="8">HAMP domain-containing methyl-accepting chemotaxis protein</fullName>
    </submittedName>
</protein>
<dbReference type="SMART" id="SM00283">
    <property type="entry name" value="MA"/>
    <property type="match status" value="1"/>
</dbReference>
<evidence type="ECO:0000256" key="4">
    <source>
        <dbReference type="PROSITE-ProRule" id="PRU00284"/>
    </source>
</evidence>
<keyword evidence="5" id="KW-1133">Transmembrane helix</keyword>
<dbReference type="PROSITE" id="PS50885">
    <property type="entry name" value="HAMP"/>
    <property type="match status" value="1"/>
</dbReference>
<evidence type="ECO:0000259" key="7">
    <source>
        <dbReference type="PROSITE" id="PS50885"/>
    </source>
</evidence>
<dbReference type="InterPro" id="IPR004090">
    <property type="entry name" value="Chemotax_Me-accpt_rcpt"/>
</dbReference>
<sequence length="627" mass="68016">MFSNFSFRAKLVCLLASSIAGFLLVTLVAFNGLSNQQDSSKKLHDLFIIKENMDSLAIAILKETEALSTVNNNNLGDFLTSIETSNLGFQKSLDQSIHLTDVEQIRKSLRETKTFLDSYSTIFINLLDHQSIIGFNSSSGLKGKIVHQGEEIMEAVAKLSLLKREFVNVRKIETSFLFESTEENLALVHESFEKFQKRVNSFGLTEKLSITANYIDLINQYSAKQVHLNQAQKEFSTVKEAFNNQRIETADIIKQAVISAEKETAASAKKANVALISVSIIVTALAAFIMYSIGLSVSASISRISKDLNKIKDGDLTAKAFVNEKRNDEFDSLSRSVNEMTVGLGHVLSEVVNTTTDVSGMVIDLNTAITSIAQNNLSASNKTDSLAGSTGDISNRLSEVSHTTDQLKIDSNETYESAKKGAKTIKSALENLSHTVEVVSKTSLQLDELGRLSKDIDTVIGMINDLANQTNLLALNAAIEAARAGEAGRGFSVVADEVRSLAEKTVEATGKITSIVSTIQTSTQKAIDTMESGQTSLNAIQENGAAAENAMYEIENNASTSSSASIEMAQIIQEIALTAVQMNQDMDDIAQQLANDTASIETISNKTHQIEQQAVELGNKTSVFTLS</sequence>
<comment type="caution">
    <text evidence="8">The sequence shown here is derived from an EMBL/GenBank/DDBJ whole genome shotgun (WGS) entry which is preliminary data.</text>
</comment>
<feature type="domain" description="Methyl-accepting transducer" evidence="6">
    <location>
        <begin position="354"/>
        <end position="590"/>
    </location>
</feature>
<dbReference type="PRINTS" id="PR00260">
    <property type="entry name" value="CHEMTRNSDUCR"/>
</dbReference>